<gene>
    <name evidence="1" type="ORF">DB43_GE00220</name>
</gene>
<protein>
    <submittedName>
        <fullName evidence="1">Uncharacterized protein</fullName>
    </submittedName>
</protein>
<accession>A0A0C1C1L9</accession>
<proteinExistence type="predicted"/>
<dbReference type="Proteomes" id="UP000031307">
    <property type="component" value="Unassembled WGS sequence"/>
</dbReference>
<dbReference type="RefSeq" id="WP_013925174.1">
    <property type="nucleotide sequence ID" value="NZ_JASBUT010000045.1"/>
</dbReference>
<evidence type="ECO:0000313" key="1">
    <source>
        <dbReference type="EMBL" id="KIA77541.1"/>
    </source>
</evidence>
<reference evidence="1 2" key="1">
    <citation type="journal article" date="2014" name="Mol. Biol. Evol.">
        <title>Massive expansion of Ubiquitination-related gene families within the Chlamydiae.</title>
        <authorList>
            <person name="Domman D."/>
            <person name="Collingro A."/>
            <person name="Lagkouvardos I."/>
            <person name="Gehre L."/>
            <person name="Weinmaier T."/>
            <person name="Rattei T."/>
            <person name="Subtil A."/>
            <person name="Horn M."/>
        </authorList>
    </citation>
    <scope>NUCLEOTIDE SEQUENCE [LARGE SCALE GENOMIC DNA]</scope>
    <source>
        <strain evidence="1 2">OEW1</strain>
    </source>
</reference>
<sequence>MYSISELRIQLIEHRRSSGVRSNTRHKELLDANKSFAFKTTGAGTNAVQSLKEVKVNSYEIHLVQLNFRKAARYLYGSGQ</sequence>
<comment type="caution">
    <text evidence="1">The sequence shown here is derived from an EMBL/GenBank/DDBJ whole genome shotgun (WGS) entry which is preliminary data.</text>
</comment>
<name>A0A0C1C1L9_9BACT</name>
<dbReference type="EMBL" id="JSAM01000074">
    <property type="protein sequence ID" value="KIA77541.1"/>
    <property type="molecule type" value="Genomic_DNA"/>
</dbReference>
<dbReference type="AlphaFoldDB" id="A0A0C1C1L9"/>
<evidence type="ECO:0000313" key="2">
    <source>
        <dbReference type="Proteomes" id="UP000031307"/>
    </source>
</evidence>
<organism evidence="1 2">
    <name type="scientific">Parachlamydia acanthamoebae</name>
    <dbReference type="NCBI Taxonomy" id="83552"/>
    <lineage>
        <taxon>Bacteria</taxon>
        <taxon>Pseudomonadati</taxon>
        <taxon>Chlamydiota</taxon>
        <taxon>Chlamydiia</taxon>
        <taxon>Parachlamydiales</taxon>
        <taxon>Parachlamydiaceae</taxon>
        <taxon>Parachlamydia</taxon>
    </lineage>
</organism>